<keyword evidence="4 7" id="KW-0418">Kinase</keyword>
<dbReference type="Gene3D" id="3.30.200.20">
    <property type="entry name" value="Phosphorylase Kinase, domain 1"/>
    <property type="match status" value="1"/>
</dbReference>
<evidence type="ECO:0000256" key="9">
    <source>
        <dbReference type="PIRSR" id="PIRSR000706-2"/>
    </source>
</evidence>
<dbReference type="GO" id="GO:0016301">
    <property type="term" value="F:kinase activity"/>
    <property type="evidence" value="ECO:0007669"/>
    <property type="project" value="UniProtKB-KW"/>
</dbReference>
<accession>A0A3P1VF18</accession>
<dbReference type="GO" id="GO:0046872">
    <property type="term" value="F:metal ion binding"/>
    <property type="evidence" value="ECO:0007669"/>
    <property type="project" value="UniProtKB-KW"/>
</dbReference>
<dbReference type="RefSeq" id="WP_124777232.1">
    <property type="nucleotide sequence ID" value="NZ_RQZA01000006.1"/>
</dbReference>
<dbReference type="InterPro" id="IPR024165">
    <property type="entry name" value="Kan/Strep_kinase"/>
</dbReference>
<name>A0A3P1VF18_9STRE</name>
<dbReference type="EMBL" id="RQZA01000006">
    <property type="protein sequence ID" value="RRD31043.1"/>
    <property type="molecule type" value="Genomic_DNA"/>
</dbReference>
<feature type="domain" description="Aminoglycoside phosphotransferase" evidence="10">
    <location>
        <begin position="43"/>
        <end position="248"/>
    </location>
</feature>
<comment type="similarity">
    <text evidence="1 7">Belongs to the aminoglycoside phosphotransferase family.</text>
</comment>
<comment type="caution">
    <text evidence="11">The sequence shown here is derived from an EMBL/GenBank/DDBJ whole genome shotgun (WGS) entry which is preliminary data.</text>
</comment>
<dbReference type="Gene3D" id="3.90.1200.10">
    <property type="match status" value="1"/>
</dbReference>
<dbReference type="AlphaFoldDB" id="A0A3P1VF18"/>
<dbReference type="InterPro" id="IPR002575">
    <property type="entry name" value="Aminoglycoside_PTrfase"/>
</dbReference>
<feature type="active site" description="Proton acceptor" evidence="8">
    <location>
        <position position="181"/>
    </location>
</feature>
<dbReference type="CDD" id="cd05150">
    <property type="entry name" value="APH"/>
    <property type="match status" value="1"/>
</dbReference>
<keyword evidence="5 7" id="KW-0067">ATP-binding</keyword>
<evidence type="ECO:0000313" key="11">
    <source>
        <dbReference type="EMBL" id="RRD31043.1"/>
    </source>
</evidence>
<evidence type="ECO:0000256" key="3">
    <source>
        <dbReference type="ARBA" id="ARBA00022741"/>
    </source>
</evidence>
<evidence type="ECO:0000256" key="7">
    <source>
        <dbReference type="PIRNR" id="PIRNR000706"/>
    </source>
</evidence>
<organism evidence="11 12">
    <name type="scientific">Streptococcus minor</name>
    <dbReference type="NCBI Taxonomy" id="229549"/>
    <lineage>
        <taxon>Bacteria</taxon>
        <taxon>Bacillati</taxon>
        <taxon>Bacillota</taxon>
        <taxon>Bacilli</taxon>
        <taxon>Lactobacillales</taxon>
        <taxon>Streptococcaceae</taxon>
        <taxon>Streptococcus</taxon>
    </lineage>
</organism>
<sequence>MKKKLTLQLLDYPDPLQPFLKNCTAYDSSSHSGARVIYLDNGYYLKSDAKGKLNREATIAKWFAKAGLGVPVIHYLSTDKDYLLTKEAPGKNATYYLHEPEAICKVLAQKLKELHHLAPQNFPASHSLDYYRKVAQDNYEKGYFSPKALLPQFGISNREEAYRLIQEKGHLLTPDALIHGDACLPNIILNNNLSFSAFIDVGSAGISDKHIDLYWAIWSLHYNLGTSKYGELFLDYYGRKNIDTEKLRLIAAFEAFG</sequence>
<feature type="binding site" evidence="9">
    <location>
        <position position="200"/>
    </location>
    <ligand>
        <name>Mg(2+)</name>
        <dbReference type="ChEBI" id="CHEBI:18420"/>
    </ligand>
</feature>
<evidence type="ECO:0000256" key="5">
    <source>
        <dbReference type="ARBA" id="ARBA00022840"/>
    </source>
</evidence>
<feature type="binding site" evidence="9">
    <location>
        <position position="186"/>
    </location>
    <ligand>
        <name>Mg(2+)</name>
        <dbReference type="ChEBI" id="CHEBI:18420"/>
    </ligand>
</feature>
<keyword evidence="9" id="KW-0460">Magnesium</keyword>
<keyword evidence="12" id="KW-1185">Reference proteome</keyword>
<keyword evidence="3 7" id="KW-0547">Nucleotide-binding</keyword>
<dbReference type="GO" id="GO:0046677">
    <property type="term" value="P:response to antibiotic"/>
    <property type="evidence" value="ECO:0007669"/>
    <property type="project" value="UniProtKB-KW"/>
</dbReference>
<dbReference type="SUPFAM" id="SSF56112">
    <property type="entry name" value="Protein kinase-like (PK-like)"/>
    <property type="match status" value="1"/>
</dbReference>
<keyword evidence="6 7" id="KW-0046">Antibiotic resistance</keyword>
<dbReference type="Proteomes" id="UP000281771">
    <property type="component" value="Unassembled WGS sequence"/>
</dbReference>
<evidence type="ECO:0000259" key="10">
    <source>
        <dbReference type="Pfam" id="PF01636"/>
    </source>
</evidence>
<reference evidence="11 12" key="1">
    <citation type="submission" date="2018-11" db="EMBL/GenBank/DDBJ databases">
        <title>Genomes From Bacteria Associated with the Canine Oral Cavity: a Test Case for Automated Genome-Based Taxonomic Assignment.</title>
        <authorList>
            <person name="Coil D.A."/>
            <person name="Jospin G."/>
            <person name="Darling A.E."/>
            <person name="Wallis C."/>
            <person name="Davis I.J."/>
            <person name="Harris S."/>
            <person name="Eisen J.A."/>
            <person name="Holcombe L.J."/>
            <person name="O'Flynn C."/>
        </authorList>
    </citation>
    <scope>NUCLEOTIDE SEQUENCE [LARGE SCALE GENOMIC DNA]</scope>
    <source>
        <strain evidence="11 12">OH4621_COT-116</strain>
    </source>
</reference>
<gene>
    <name evidence="11" type="ORF">EII38_07120</name>
</gene>
<keyword evidence="2 7" id="KW-0808">Transferase</keyword>
<evidence type="ECO:0000256" key="2">
    <source>
        <dbReference type="ARBA" id="ARBA00022679"/>
    </source>
</evidence>
<dbReference type="Pfam" id="PF01636">
    <property type="entry name" value="APH"/>
    <property type="match status" value="1"/>
</dbReference>
<evidence type="ECO:0000256" key="1">
    <source>
        <dbReference type="ARBA" id="ARBA00006219"/>
    </source>
</evidence>
<dbReference type="InterPro" id="IPR011009">
    <property type="entry name" value="Kinase-like_dom_sf"/>
</dbReference>
<dbReference type="PIRSF" id="PIRSF000706">
    <property type="entry name" value="Kanamycin_kin"/>
    <property type="match status" value="1"/>
</dbReference>
<keyword evidence="9" id="KW-0479">Metal-binding</keyword>
<evidence type="ECO:0000256" key="8">
    <source>
        <dbReference type="PIRSR" id="PIRSR000706-1"/>
    </source>
</evidence>
<evidence type="ECO:0000256" key="6">
    <source>
        <dbReference type="ARBA" id="ARBA00023251"/>
    </source>
</evidence>
<dbReference type="GO" id="GO:0005524">
    <property type="term" value="F:ATP binding"/>
    <property type="evidence" value="ECO:0007669"/>
    <property type="project" value="UniProtKB-KW"/>
</dbReference>
<proteinExistence type="inferred from homology"/>
<evidence type="ECO:0000313" key="12">
    <source>
        <dbReference type="Proteomes" id="UP000281771"/>
    </source>
</evidence>
<dbReference type="GO" id="GO:0016773">
    <property type="term" value="F:phosphotransferase activity, alcohol group as acceptor"/>
    <property type="evidence" value="ECO:0007669"/>
    <property type="project" value="InterPro"/>
</dbReference>
<evidence type="ECO:0000256" key="4">
    <source>
        <dbReference type="ARBA" id="ARBA00022777"/>
    </source>
</evidence>
<protein>
    <submittedName>
        <fullName evidence="11">Aminoglycoside 3'-phosphotransferase</fullName>
    </submittedName>
</protein>